<dbReference type="InterPro" id="IPR027417">
    <property type="entry name" value="P-loop_NTPase"/>
</dbReference>
<reference evidence="5 6" key="1">
    <citation type="submission" date="2020-08" db="EMBL/GenBank/DDBJ databases">
        <title>Novel species isolated from subtropical streams in China.</title>
        <authorList>
            <person name="Lu H."/>
        </authorList>
    </citation>
    <scope>NUCLEOTIDE SEQUENCE [LARGE SCALE GENOMIC DNA]</scope>
    <source>
        <strain evidence="5 6">LX15W</strain>
    </source>
</reference>
<evidence type="ECO:0000313" key="5">
    <source>
        <dbReference type="EMBL" id="MBC3873549.1"/>
    </source>
</evidence>
<evidence type="ECO:0000313" key="6">
    <source>
        <dbReference type="Proteomes" id="UP000624279"/>
    </source>
</evidence>
<dbReference type="NCBIfam" id="TIGR03709">
    <property type="entry name" value="PPK2_rel_1"/>
    <property type="match status" value="1"/>
</dbReference>
<evidence type="ECO:0000259" key="4">
    <source>
        <dbReference type="Pfam" id="PF03976"/>
    </source>
</evidence>
<comment type="caution">
    <text evidence="5">The sequence shown here is derived from an EMBL/GenBank/DDBJ whole genome shotgun (WGS) entry which is preliminary data.</text>
</comment>
<dbReference type="PANTHER" id="PTHR34383">
    <property type="entry name" value="POLYPHOSPHATE:AMP PHOSPHOTRANSFERASE-RELATED"/>
    <property type="match status" value="1"/>
</dbReference>
<sequence>MNISAQFLASNKTLLQDKDAGLHAFSSDSNKTLMKEKTLELSAQIAEFQNILYAQQKHKLLIVLQGMDTSGKDGTVRVVFGASNPAGVRSVSFKAPSSVELAHDYLWRIHQQVPAAGELVIFNRSHYEDVLITRVHGWITTEEVKRRYAHINAFERMLSETGTTILKFFLHISKDEQKERLEERLKDPHKHWKFDPQDLTERASWKDYQDAYQAAISATHTEQAPWHIIPANSKTQRNLIIASIVAETLASLNLSYPDPHPEYFKIKVE</sequence>
<dbReference type="RefSeq" id="WP_186941577.1">
    <property type="nucleotide sequence ID" value="NZ_JACOGA010000006.1"/>
</dbReference>
<keyword evidence="3 5" id="KW-0418">Kinase</keyword>
<feature type="domain" description="Polyphosphate kinase-2-related" evidence="4">
    <location>
        <begin position="31"/>
        <end position="250"/>
    </location>
</feature>
<evidence type="ECO:0000256" key="3">
    <source>
        <dbReference type="ARBA" id="ARBA00022777"/>
    </source>
</evidence>
<evidence type="ECO:0000256" key="1">
    <source>
        <dbReference type="ARBA" id="ARBA00009924"/>
    </source>
</evidence>
<proteinExistence type="inferred from homology"/>
<accession>A0ABR6YBM1</accession>
<dbReference type="SUPFAM" id="SSF52540">
    <property type="entry name" value="P-loop containing nucleoside triphosphate hydrolases"/>
    <property type="match status" value="1"/>
</dbReference>
<dbReference type="Proteomes" id="UP000624279">
    <property type="component" value="Unassembled WGS sequence"/>
</dbReference>
<gene>
    <name evidence="5" type="ORF">H8K55_08120</name>
</gene>
<name>A0ABR6YBM1_9BURK</name>
<keyword evidence="2" id="KW-0808">Transferase</keyword>
<comment type="similarity">
    <text evidence="1">Belongs to the polyphosphate kinase 2 (PPK2) family. Class I subfamily.</text>
</comment>
<dbReference type="InterPro" id="IPR022488">
    <property type="entry name" value="PPK2-related"/>
</dbReference>
<dbReference type="Pfam" id="PF03976">
    <property type="entry name" value="PPK2"/>
    <property type="match status" value="1"/>
</dbReference>
<dbReference type="EMBL" id="JACOGA010000006">
    <property type="protein sequence ID" value="MBC3873549.1"/>
    <property type="molecule type" value="Genomic_DNA"/>
</dbReference>
<evidence type="ECO:0000256" key="2">
    <source>
        <dbReference type="ARBA" id="ARBA00022679"/>
    </source>
</evidence>
<organism evidence="5 6">
    <name type="scientific">Undibacterium flavidum</name>
    <dbReference type="NCBI Taxonomy" id="2762297"/>
    <lineage>
        <taxon>Bacteria</taxon>
        <taxon>Pseudomonadati</taxon>
        <taxon>Pseudomonadota</taxon>
        <taxon>Betaproteobacteria</taxon>
        <taxon>Burkholderiales</taxon>
        <taxon>Oxalobacteraceae</taxon>
        <taxon>Undibacterium</taxon>
    </lineage>
</organism>
<dbReference type="GO" id="GO:0016301">
    <property type="term" value="F:kinase activity"/>
    <property type="evidence" value="ECO:0007669"/>
    <property type="project" value="UniProtKB-KW"/>
</dbReference>
<dbReference type="PIRSF" id="PIRSF028756">
    <property type="entry name" value="PPK2_prd"/>
    <property type="match status" value="1"/>
</dbReference>
<keyword evidence="6" id="KW-1185">Reference proteome</keyword>
<dbReference type="InterPro" id="IPR016898">
    <property type="entry name" value="Polyphosphate_phosphotransfera"/>
</dbReference>
<protein>
    <submittedName>
        <fullName evidence="5">Polyphosphate kinase 2 family protein</fullName>
    </submittedName>
</protein>
<dbReference type="PANTHER" id="PTHR34383:SF3">
    <property type="entry name" value="POLYPHOSPHATE:AMP PHOSPHOTRANSFERASE"/>
    <property type="match status" value="1"/>
</dbReference>
<dbReference type="Gene3D" id="3.40.50.300">
    <property type="entry name" value="P-loop containing nucleotide triphosphate hydrolases"/>
    <property type="match status" value="1"/>
</dbReference>
<dbReference type="InterPro" id="IPR022300">
    <property type="entry name" value="PPK2-rel_1"/>
</dbReference>